<dbReference type="Pfam" id="PF14200">
    <property type="entry name" value="RicinB_lectin_2"/>
    <property type="match status" value="1"/>
</dbReference>
<dbReference type="EMBL" id="JBHSIT010000026">
    <property type="protein sequence ID" value="MFC4914096.1"/>
    <property type="molecule type" value="Genomic_DNA"/>
</dbReference>
<dbReference type="Gene3D" id="2.60.40.10">
    <property type="entry name" value="Immunoglobulins"/>
    <property type="match status" value="1"/>
</dbReference>
<dbReference type="Proteomes" id="UP001595872">
    <property type="component" value="Unassembled WGS sequence"/>
</dbReference>
<feature type="compositionally biased region" description="Basic and acidic residues" evidence="1">
    <location>
        <begin position="1020"/>
        <end position="1044"/>
    </location>
</feature>
<feature type="region of interest" description="Disordered" evidence="1">
    <location>
        <begin position="1018"/>
        <end position="1101"/>
    </location>
</feature>
<dbReference type="InterPro" id="IPR035992">
    <property type="entry name" value="Ricin_B-like_lectins"/>
</dbReference>
<protein>
    <recommendedName>
        <fullName evidence="2">Ricin B lectin domain-containing protein</fullName>
    </recommendedName>
</protein>
<evidence type="ECO:0000313" key="4">
    <source>
        <dbReference type="Proteomes" id="UP001595872"/>
    </source>
</evidence>
<sequence length="1101" mass="114132">SRGAVPPASRGAAPPAPRVAAPPQAGPDDRPGTLTLAPRFTAPARVTLRYVAADGRRDPVTGARIEAGDAVSPVAGFLMPDYVDGSVELFDAAGAGLGRLRGADTGATVWEDDPARPGRPGRLGADPDAAITDPAFAALATGLVRADRAATAAASAASAASAAPTALGSLLKVVDTTWWTIDFTGQAGDEHLALLLGHPVAALRAELAVEVADPAAGPGAADVPVEVRLGALDRFEDGLVGYVLDGDPGTLRVVDPSVPEAARASGRPLADRYVTGDPLLVRPGRPVALTLLVAPDCQVHVRTGLLPAKAIGMRRAWVAEPLARLTPSFRYGPVLTDREQRRLPLPSDVHGTWSWLHRPDPFTWAADEVTARAAAGADGSPPARPPSAAEGWLRLALADASWEQYGVRVDVTAVSQVPRLVPGTPVGRIGGTTDGRAWSLTADHAIELVRSGRFEFWIQPTEDGNPAGRPQGPARRLQVVADASGAPALATTATAGDPADPLLALPETGVPEIVVFDPANTASSDPKDARRRYALVSRRDNTTLDVAGGPLATAPGGPVVTWAQYNATNQQFAFRWHDHGGFTVTAWHSGQLLTAEPPTPAGVAPVTQRPGQAAGGGAGPGQLWHPVSTGDGHVVLYRHGTTRCLTAGGAPLSAAQCTVTEYRGLPEQQWKIRPADVDTPSLNTTPTAFTLPATVYTDQGHTVTLRFRNTGNSTWRAEDGHALAPYGDFAQLRIFQPGWSSGYLPCVPVPGPVAPGEEAEFTVHVQAPHATGVLYGGFQMVTATTRDGVPGAVTTPWGQATDRRAVTVAQVTSAQLSASIGAYMPFGGMATGDAPNLWIAVTNTGTVPWHPALGHRLAALPVGGFDRWGVTDGDLREDVLPGQTTSVPVEIHPTDPGVFGLQLRMFQAAIGGFFGDPGPSWNLTVSGMTGVALAGGAAFPDGITSDVRLAVHVVLNAAAPHPLTAQVVVDNAPVGTVTVAQGALASADLTLPKFTAGTHAVTLWCGGVQWKHNLRVTSPKKAEKSETEKIGRGEKLQPKEKDADLLPPSAGGGAAPYGEPRPPGTGPGATPWISAEHRPDVGGDLYDDGQDGQDGQDGAER</sequence>
<evidence type="ECO:0000313" key="3">
    <source>
        <dbReference type="EMBL" id="MFC4914096.1"/>
    </source>
</evidence>
<comment type="caution">
    <text evidence="3">The sequence shown here is derived from an EMBL/GenBank/DDBJ whole genome shotgun (WGS) entry which is preliminary data.</text>
</comment>
<dbReference type="SUPFAM" id="SSF50370">
    <property type="entry name" value="Ricin B-like lectins"/>
    <property type="match status" value="1"/>
</dbReference>
<organism evidence="3 4">
    <name type="scientific">Actinomadura gamaensis</name>
    <dbReference type="NCBI Taxonomy" id="1763541"/>
    <lineage>
        <taxon>Bacteria</taxon>
        <taxon>Bacillati</taxon>
        <taxon>Actinomycetota</taxon>
        <taxon>Actinomycetes</taxon>
        <taxon>Streptosporangiales</taxon>
        <taxon>Thermomonosporaceae</taxon>
        <taxon>Actinomadura</taxon>
    </lineage>
</organism>
<evidence type="ECO:0000256" key="1">
    <source>
        <dbReference type="SAM" id="MobiDB-lite"/>
    </source>
</evidence>
<feature type="non-terminal residue" evidence="3">
    <location>
        <position position="1"/>
    </location>
</feature>
<reference evidence="4" key="1">
    <citation type="journal article" date="2019" name="Int. J. Syst. Evol. Microbiol.">
        <title>The Global Catalogue of Microorganisms (GCM) 10K type strain sequencing project: providing services to taxonomists for standard genome sequencing and annotation.</title>
        <authorList>
            <consortium name="The Broad Institute Genomics Platform"/>
            <consortium name="The Broad Institute Genome Sequencing Center for Infectious Disease"/>
            <person name="Wu L."/>
            <person name="Ma J."/>
        </authorList>
    </citation>
    <scope>NUCLEOTIDE SEQUENCE [LARGE SCALE GENOMIC DNA]</scope>
    <source>
        <strain evidence="4">KLKA75</strain>
    </source>
</reference>
<name>A0ABV9UDY7_9ACTN</name>
<proteinExistence type="predicted"/>
<dbReference type="RefSeq" id="WP_378265668.1">
    <property type="nucleotide sequence ID" value="NZ_JBHSIT010000026.1"/>
</dbReference>
<dbReference type="Gene3D" id="2.80.10.50">
    <property type="match status" value="1"/>
</dbReference>
<dbReference type="CDD" id="cd00161">
    <property type="entry name" value="beta-trefoil_Ricin-like"/>
    <property type="match status" value="1"/>
</dbReference>
<evidence type="ECO:0000259" key="2">
    <source>
        <dbReference type="Pfam" id="PF14200"/>
    </source>
</evidence>
<keyword evidence="4" id="KW-1185">Reference proteome</keyword>
<dbReference type="InterPro" id="IPR000772">
    <property type="entry name" value="Ricin_B_lectin"/>
</dbReference>
<accession>A0ABV9UDY7</accession>
<dbReference type="InterPro" id="IPR013783">
    <property type="entry name" value="Ig-like_fold"/>
</dbReference>
<feature type="region of interest" description="Disordered" evidence="1">
    <location>
        <begin position="1"/>
        <end position="36"/>
    </location>
</feature>
<gene>
    <name evidence="3" type="ORF">ACFPCY_42910</name>
</gene>
<feature type="compositionally biased region" description="Low complexity" evidence="1">
    <location>
        <begin position="1"/>
        <end position="23"/>
    </location>
</feature>
<feature type="domain" description="Ricin B lectin" evidence="2">
    <location>
        <begin position="568"/>
        <end position="648"/>
    </location>
</feature>